<dbReference type="Proteomes" id="UP001140094">
    <property type="component" value="Unassembled WGS sequence"/>
</dbReference>
<dbReference type="AlphaFoldDB" id="A0A9W8I2I6"/>
<organism evidence="1 2">
    <name type="scientific">Coemansia guatemalensis</name>
    <dbReference type="NCBI Taxonomy" id="2761395"/>
    <lineage>
        <taxon>Eukaryota</taxon>
        <taxon>Fungi</taxon>
        <taxon>Fungi incertae sedis</taxon>
        <taxon>Zoopagomycota</taxon>
        <taxon>Kickxellomycotina</taxon>
        <taxon>Kickxellomycetes</taxon>
        <taxon>Kickxellales</taxon>
        <taxon>Kickxellaceae</taxon>
        <taxon>Coemansia</taxon>
    </lineage>
</organism>
<protein>
    <submittedName>
        <fullName evidence="1">Uncharacterized protein</fullName>
    </submittedName>
</protein>
<keyword evidence="2" id="KW-1185">Reference proteome</keyword>
<reference evidence="1" key="1">
    <citation type="submission" date="2022-07" db="EMBL/GenBank/DDBJ databases">
        <title>Phylogenomic reconstructions and comparative analyses of Kickxellomycotina fungi.</title>
        <authorList>
            <person name="Reynolds N.K."/>
            <person name="Stajich J.E."/>
            <person name="Barry K."/>
            <person name="Grigoriev I.V."/>
            <person name="Crous P."/>
            <person name="Smith M.E."/>
        </authorList>
    </citation>
    <scope>NUCLEOTIDE SEQUENCE</scope>
    <source>
        <strain evidence="1">NRRL 1565</strain>
    </source>
</reference>
<proteinExistence type="predicted"/>
<comment type="caution">
    <text evidence="1">The sequence shown here is derived from an EMBL/GenBank/DDBJ whole genome shotgun (WGS) entry which is preliminary data.</text>
</comment>
<evidence type="ECO:0000313" key="1">
    <source>
        <dbReference type="EMBL" id="KAJ2802887.1"/>
    </source>
</evidence>
<name>A0A9W8I2I6_9FUNG</name>
<dbReference type="OrthoDB" id="5553498at2759"/>
<dbReference type="EMBL" id="JANBUO010000597">
    <property type="protein sequence ID" value="KAJ2802887.1"/>
    <property type="molecule type" value="Genomic_DNA"/>
</dbReference>
<sequence>MPPPPPEQVSTSDFEQKVRDVTQLLLTTVNDRSLEVERRNGYANVLVAELDTQSHELLAAARALSVARRNCSFDVGIRRR</sequence>
<evidence type="ECO:0000313" key="2">
    <source>
        <dbReference type="Proteomes" id="UP001140094"/>
    </source>
</evidence>
<gene>
    <name evidence="1" type="ORF">H4R20_003104</name>
</gene>
<accession>A0A9W8I2I6</accession>